<dbReference type="AlphaFoldDB" id="A0A915I2F6"/>
<dbReference type="Proteomes" id="UP000887565">
    <property type="component" value="Unplaced"/>
</dbReference>
<protein>
    <submittedName>
        <fullName evidence="2">Uncharacterized protein</fullName>
    </submittedName>
</protein>
<evidence type="ECO:0000313" key="1">
    <source>
        <dbReference type="Proteomes" id="UP000887565"/>
    </source>
</evidence>
<reference evidence="2" key="1">
    <citation type="submission" date="2022-11" db="UniProtKB">
        <authorList>
            <consortium name="WormBaseParasite"/>
        </authorList>
    </citation>
    <scope>IDENTIFICATION</scope>
</reference>
<sequence>MEDDAKNYIFKDCLISEALRSNTHSPGLPSNGLYYDVVGSSSNTNLSYFQGSLDLNLDYSSPPSRVHNYLVADQTSSTPKSRNLVDTNAFFDLNDYQPIFDSSPDIEIDGDSVEHRKLFIESTDVSTIATTTVEPNPQNRRIPSSDENRSRFPNRCREIFIHSRDDNKIFDTKPLISRNDEEEVVITDDGQYFAGEYILAN</sequence>
<name>A0A915I2F6_ROMCU</name>
<keyword evidence="1" id="KW-1185">Reference proteome</keyword>
<evidence type="ECO:0000313" key="2">
    <source>
        <dbReference type="WBParaSite" id="nRc.2.0.1.t08015-RA"/>
    </source>
</evidence>
<organism evidence="1 2">
    <name type="scientific">Romanomermis culicivorax</name>
    <name type="common">Nematode worm</name>
    <dbReference type="NCBI Taxonomy" id="13658"/>
    <lineage>
        <taxon>Eukaryota</taxon>
        <taxon>Metazoa</taxon>
        <taxon>Ecdysozoa</taxon>
        <taxon>Nematoda</taxon>
        <taxon>Enoplea</taxon>
        <taxon>Dorylaimia</taxon>
        <taxon>Mermithida</taxon>
        <taxon>Mermithoidea</taxon>
        <taxon>Mermithidae</taxon>
        <taxon>Romanomermis</taxon>
    </lineage>
</organism>
<proteinExistence type="predicted"/>
<dbReference type="WBParaSite" id="nRc.2.0.1.t08015-RA">
    <property type="protein sequence ID" value="nRc.2.0.1.t08015-RA"/>
    <property type="gene ID" value="nRc.2.0.1.g08015"/>
</dbReference>
<accession>A0A915I2F6</accession>